<name>A0A3M7PX65_BRAPC</name>
<comment type="caution">
    <text evidence="1">The sequence shown here is derived from an EMBL/GenBank/DDBJ whole genome shotgun (WGS) entry which is preliminary data.</text>
</comment>
<dbReference type="AlphaFoldDB" id="A0A3M7PX65"/>
<feature type="non-terminal residue" evidence="1">
    <location>
        <position position="1"/>
    </location>
</feature>
<protein>
    <submittedName>
        <fullName evidence="1">Uncharacterized protein</fullName>
    </submittedName>
</protein>
<dbReference type="Proteomes" id="UP000276133">
    <property type="component" value="Unassembled WGS sequence"/>
</dbReference>
<gene>
    <name evidence="1" type="ORF">BpHYR1_009214</name>
</gene>
<evidence type="ECO:0000313" key="2">
    <source>
        <dbReference type="Proteomes" id="UP000276133"/>
    </source>
</evidence>
<accession>A0A3M7PX65</accession>
<sequence>FASKEENKSILDEWKKLSFNQKLILIKQKYPNLSIDNDKSQINLTNIMVNDAEDFIKKNEKYKQLRKLIREQEANEDSIHDKILARILVKEQTDFLTSPVGTLLNQIYKRFLSISFEPNEDIEIIYVESRLCRLFPFWMNQSPDFIENNLAPTFIEHPLKKRDMSTKLVVILFETN</sequence>
<reference evidence="1 2" key="1">
    <citation type="journal article" date="2018" name="Sci. Rep.">
        <title>Genomic signatures of local adaptation to the degree of environmental predictability in rotifers.</title>
        <authorList>
            <person name="Franch-Gras L."/>
            <person name="Hahn C."/>
            <person name="Garcia-Roger E.M."/>
            <person name="Carmona M.J."/>
            <person name="Serra M."/>
            <person name="Gomez A."/>
        </authorList>
    </citation>
    <scope>NUCLEOTIDE SEQUENCE [LARGE SCALE GENOMIC DNA]</scope>
    <source>
        <strain evidence="1">HYR1</strain>
    </source>
</reference>
<keyword evidence="2" id="KW-1185">Reference proteome</keyword>
<organism evidence="1 2">
    <name type="scientific">Brachionus plicatilis</name>
    <name type="common">Marine rotifer</name>
    <name type="synonym">Brachionus muelleri</name>
    <dbReference type="NCBI Taxonomy" id="10195"/>
    <lineage>
        <taxon>Eukaryota</taxon>
        <taxon>Metazoa</taxon>
        <taxon>Spiralia</taxon>
        <taxon>Gnathifera</taxon>
        <taxon>Rotifera</taxon>
        <taxon>Eurotatoria</taxon>
        <taxon>Monogononta</taxon>
        <taxon>Pseudotrocha</taxon>
        <taxon>Ploima</taxon>
        <taxon>Brachionidae</taxon>
        <taxon>Brachionus</taxon>
    </lineage>
</organism>
<dbReference type="EMBL" id="REGN01008397">
    <property type="protein sequence ID" value="RNA03670.1"/>
    <property type="molecule type" value="Genomic_DNA"/>
</dbReference>
<proteinExistence type="predicted"/>
<evidence type="ECO:0000313" key="1">
    <source>
        <dbReference type="EMBL" id="RNA03670.1"/>
    </source>
</evidence>